<keyword evidence="2" id="KW-0808">Transferase</keyword>
<proteinExistence type="predicted"/>
<evidence type="ECO:0000256" key="3">
    <source>
        <dbReference type="ARBA" id="ARBA00022741"/>
    </source>
</evidence>
<dbReference type="OrthoDB" id="301415at2759"/>
<evidence type="ECO:0000256" key="5">
    <source>
        <dbReference type="ARBA" id="ARBA00022840"/>
    </source>
</evidence>
<keyword evidence="3" id="KW-0547">Nucleotide-binding</keyword>
<evidence type="ECO:0000259" key="7">
    <source>
        <dbReference type="PROSITE" id="PS51158"/>
    </source>
</evidence>
<keyword evidence="1" id="KW-0723">Serine/threonine-protein kinase</keyword>
<dbReference type="PANTHER" id="PTHR45992:SF2">
    <property type="entry name" value="EUKARYOTIC ELONGATION FACTOR 2 KINASE"/>
    <property type="match status" value="1"/>
</dbReference>
<dbReference type="PROSITE" id="PS51158">
    <property type="entry name" value="ALPHA_KINASE"/>
    <property type="match status" value="1"/>
</dbReference>
<dbReference type="EMBL" id="PGCJ01000314">
    <property type="protein sequence ID" value="PLW32819.1"/>
    <property type="molecule type" value="Genomic_DNA"/>
</dbReference>
<dbReference type="STRING" id="200324.A0A2N5U512"/>
<feature type="domain" description="Alpha-type protein kinase" evidence="7">
    <location>
        <begin position="294"/>
        <end position="531"/>
    </location>
</feature>
<name>A0A2N5U512_9BASI</name>
<organism evidence="8 9">
    <name type="scientific">Puccinia coronata f. sp. avenae</name>
    <dbReference type="NCBI Taxonomy" id="200324"/>
    <lineage>
        <taxon>Eukaryota</taxon>
        <taxon>Fungi</taxon>
        <taxon>Dikarya</taxon>
        <taxon>Basidiomycota</taxon>
        <taxon>Pucciniomycotina</taxon>
        <taxon>Pucciniomycetes</taxon>
        <taxon>Pucciniales</taxon>
        <taxon>Pucciniaceae</taxon>
        <taxon>Puccinia</taxon>
    </lineage>
</organism>
<dbReference type="InterPro" id="IPR011009">
    <property type="entry name" value="Kinase-like_dom_sf"/>
</dbReference>
<feature type="region of interest" description="Disordered" evidence="6">
    <location>
        <begin position="184"/>
        <end position="208"/>
    </location>
</feature>
<feature type="compositionally biased region" description="Polar residues" evidence="6">
    <location>
        <begin position="191"/>
        <end position="208"/>
    </location>
</feature>
<dbReference type="InterPro" id="IPR004166">
    <property type="entry name" value="a-kinase_dom"/>
</dbReference>
<comment type="caution">
    <text evidence="8">The sequence shown here is derived from an EMBL/GenBank/DDBJ whole genome shotgun (WGS) entry which is preliminary data.</text>
</comment>
<accession>A0A2N5U512</accession>
<keyword evidence="5" id="KW-0067">ATP-binding</keyword>
<evidence type="ECO:0000256" key="6">
    <source>
        <dbReference type="SAM" id="MobiDB-lite"/>
    </source>
</evidence>
<dbReference type="Proteomes" id="UP000235388">
    <property type="component" value="Unassembled WGS sequence"/>
</dbReference>
<evidence type="ECO:0000256" key="1">
    <source>
        <dbReference type="ARBA" id="ARBA00022527"/>
    </source>
</evidence>
<dbReference type="PANTHER" id="PTHR45992">
    <property type="entry name" value="EUKARYOTIC ELONGATION FACTOR 2 KINASE-RELATED"/>
    <property type="match status" value="1"/>
</dbReference>
<feature type="region of interest" description="Disordered" evidence="6">
    <location>
        <begin position="42"/>
        <end position="71"/>
    </location>
</feature>
<protein>
    <recommendedName>
        <fullName evidence="7">Alpha-type protein kinase domain-containing protein</fullName>
    </recommendedName>
</protein>
<dbReference type="Pfam" id="PF02816">
    <property type="entry name" value="Alpha_kinase"/>
    <property type="match status" value="1"/>
</dbReference>
<reference evidence="8 9" key="1">
    <citation type="submission" date="2017-11" db="EMBL/GenBank/DDBJ databases">
        <title>De novo assembly and phasing of dikaryotic genomes from two isolates of Puccinia coronata f. sp. avenae, the causal agent of oat crown rust.</title>
        <authorList>
            <person name="Miller M.E."/>
            <person name="Zhang Y."/>
            <person name="Omidvar V."/>
            <person name="Sperschneider J."/>
            <person name="Schwessinger B."/>
            <person name="Raley C."/>
            <person name="Palmer J.M."/>
            <person name="Garnica D."/>
            <person name="Upadhyaya N."/>
            <person name="Rathjen J."/>
            <person name="Taylor J.M."/>
            <person name="Park R.F."/>
            <person name="Dodds P.N."/>
            <person name="Hirsch C.D."/>
            <person name="Kianian S.F."/>
            <person name="Figueroa M."/>
        </authorList>
    </citation>
    <scope>NUCLEOTIDE SEQUENCE [LARGE SCALE GENOMIC DNA]</scope>
    <source>
        <strain evidence="8">12NC29</strain>
    </source>
</reference>
<feature type="compositionally biased region" description="Low complexity" evidence="6">
    <location>
        <begin position="52"/>
        <end position="71"/>
    </location>
</feature>
<keyword evidence="4" id="KW-0418">Kinase</keyword>
<dbReference type="SUPFAM" id="SSF56112">
    <property type="entry name" value="Protein kinase-like (PK-like)"/>
    <property type="match status" value="1"/>
</dbReference>
<evidence type="ECO:0000313" key="8">
    <source>
        <dbReference type="EMBL" id="PLW32819.1"/>
    </source>
</evidence>
<dbReference type="GO" id="GO:0005524">
    <property type="term" value="F:ATP binding"/>
    <property type="evidence" value="ECO:0007669"/>
    <property type="project" value="UniProtKB-KW"/>
</dbReference>
<gene>
    <name evidence="8" type="ORF">PCANC_18834</name>
</gene>
<dbReference type="GO" id="GO:0004674">
    <property type="term" value="F:protein serine/threonine kinase activity"/>
    <property type="evidence" value="ECO:0007669"/>
    <property type="project" value="UniProtKB-KW"/>
</dbReference>
<keyword evidence="9" id="KW-1185">Reference proteome</keyword>
<evidence type="ECO:0000256" key="4">
    <source>
        <dbReference type="ARBA" id="ARBA00022777"/>
    </source>
</evidence>
<evidence type="ECO:0000256" key="2">
    <source>
        <dbReference type="ARBA" id="ARBA00022679"/>
    </source>
</evidence>
<dbReference type="GO" id="GO:1903013">
    <property type="term" value="P:response to differentiation-inducing factor 1"/>
    <property type="evidence" value="ECO:0007669"/>
    <property type="project" value="TreeGrafter"/>
</dbReference>
<dbReference type="AlphaFoldDB" id="A0A2N5U512"/>
<sequence>MVTCLKCTKFVTQTQFAPQLAPTPTPSSIPVAEDAGSKVAFRSFGKARRTKNPASSPYSKKSSSGSKVSSNASPIRFIKCGISFYQNDKQKKTGIISRVQQVNIEKPNVYNSLKLQLWQLFSPDLLRKNLVDSLPDNPPEHISLSHNKSLIDSATLLLLLEESTLKKPLQVDLMYEEKPEDLDTNLDTTLSTSRQSTTNSIVTRSRTSASNQSIQSESVCSTPIQSYHNSSANNSWELGGVAATAPARGSASLSTHINYLGKPILFAININPEGWILAQRIRISPTDFDTHRIISYLQSPQYLVAATVPITIKIDTNRIIGQGSMHIAYFAQVKTDSKNGGPPRITNWVAKQRYRDSFAQIKPHATDARMYEACGHLLQEYQHVIDQCTSNLLTTELKQKASAFELVRHCVIFTGDQGSPTDVYFLESALNGHYVKYFSNVNFAVTSDQDGMDIQNLWIMDAFSHWSFADSNGERLICDLQGVGSTLTDPQIIDVDKKRWADGNNSKKGIQEFILQHRCNTICHALNLLPPNRVFNNANHHTQSATVPALTNSNIAIVPQLQTRLNEEAARNALSLSNILSSERQILPDIDYFRSELNHPTSVHNPESTSDR</sequence>
<dbReference type="InterPro" id="IPR051852">
    <property type="entry name" value="Alpha-type_PK"/>
</dbReference>
<dbReference type="Gene3D" id="3.20.200.10">
    <property type="entry name" value="MHCK/EF2 kinase"/>
    <property type="match status" value="1"/>
</dbReference>
<dbReference type="CDD" id="cd04515">
    <property type="entry name" value="Alpha_kinase"/>
    <property type="match status" value="1"/>
</dbReference>
<dbReference type="SMART" id="SM00811">
    <property type="entry name" value="Alpha_kinase"/>
    <property type="match status" value="1"/>
</dbReference>
<evidence type="ECO:0000313" key="9">
    <source>
        <dbReference type="Proteomes" id="UP000235388"/>
    </source>
</evidence>
<dbReference type="GO" id="GO:0031037">
    <property type="term" value="P:myosin II filament disassembly"/>
    <property type="evidence" value="ECO:0007669"/>
    <property type="project" value="TreeGrafter"/>
</dbReference>